<name>A0ABN1V2A5_9ACTN</name>
<dbReference type="Proteomes" id="UP001501371">
    <property type="component" value="Unassembled WGS sequence"/>
</dbReference>
<feature type="compositionally biased region" description="Low complexity" evidence="1">
    <location>
        <begin position="120"/>
        <end position="132"/>
    </location>
</feature>
<feature type="region of interest" description="Disordered" evidence="1">
    <location>
        <begin position="1"/>
        <end position="23"/>
    </location>
</feature>
<organism evidence="2 3">
    <name type="scientific">Streptomyces hebeiensis</name>
    <dbReference type="NCBI Taxonomy" id="229486"/>
    <lineage>
        <taxon>Bacteria</taxon>
        <taxon>Bacillati</taxon>
        <taxon>Actinomycetota</taxon>
        <taxon>Actinomycetes</taxon>
        <taxon>Kitasatosporales</taxon>
        <taxon>Streptomycetaceae</taxon>
        <taxon>Streptomyces</taxon>
    </lineage>
</organism>
<accession>A0ABN1V2A5</accession>
<feature type="region of interest" description="Disordered" evidence="1">
    <location>
        <begin position="80"/>
        <end position="132"/>
    </location>
</feature>
<dbReference type="EMBL" id="BAAAKV010000043">
    <property type="protein sequence ID" value="GAA1183066.1"/>
    <property type="molecule type" value="Genomic_DNA"/>
</dbReference>
<reference evidence="2 3" key="1">
    <citation type="journal article" date="2019" name="Int. J. Syst. Evol. Microbiol.">
        <title>The Global Catalogue of Microorganisms (GCM) 10K type strain sequencing project: providing services to taxonomists for standard genome sequencing and annotation.</title>
        <authorList>
            <consortium name="The Broad Institute Genomics Platform"/>
            <consortium name="The Broad Institute Genome Sequencing Center for Infectious Disease"/>
            <person name="Wu L."/>
            <person name="Ma J."/>
        </authorList>
    </citation>
    <scope>NUCLEOTIDE SEQUENCE [LARGE SCALE GENOMIC DNA]</scope>
    <source>
        <strain evidence="2 3">JCM 12696</strain>
    </source>
</reference>
<evidence type="ECO:0000256" key="1">
    <source>
        <dbReference type="SAM" id="MobiDB-lite"/>
    </source>
</evidence>
<proteinExistence type="predicted"/>
<protein>
    <submittedName>
        <fullName evidence="2">Uncharacterized protein</fullName>
    </submittedName>
</protein>
<sequence>MTSQSPEKSPSRKQRLQEKQKRQLAVVDAVDKAEAKLRKAEAELAEAVAEAVEVFGSDLGASEELGLPVDTVRGYLRLVEGGADGTDGTEEPGGTTEETASERSPVKAGAKTARTREATEAAAAAEPEPAMA</sequence>
<gene>
    <name evidence="2" type="ORF">GCM10009654_45550</name>
</gene>
<evidence type="ECO:0000313" key="2">
    <source>
        <dbReference type="EMBL" id="GAA1183066.1"/>
    </source>
</evidence>
<comment type="caution">
    <text evidence="2">The sequence shown here is derived from an EMBL/GenBank/DDBJ whole genome shotgun (WGS) entry which is preliminary data.</text>
</comment>
<keyword evidence="3" id="KW-1185">Reference proteome</keyword>
<evidence type="ECO:0000313" key="3">
    <source>
        <dbReference type="Proteomes" id="UP001501371"/>
    </source>
</evidence>
<dbReference type="RefSeq" id="WP_344279763.1">
    <property type="nucleotide sequence ID" value="NZ_BAAAKV010000043.1"/>
</dbReference>